<gene>
    <name evidence="1" type="ORF">SAMN05421877_10446</name>
</gene>
<dbReference type="Gene3D" id="2.170.130.10">
    <property type="entry name" value="TonB-dependent receptor, plug domain"/>
    <property type="match status" value="1"/>
</dbReference>
<dbReference type="SUPFAM" id="SSF56935">
    <property type="entry name" value="Porins"/>
    <property type="match status" value="1"/>
</dbReference>
<protein>
    <recommendedName>
        <fullName evidence="3">TonB-linked outer membrane protein, SusC/RagA family</fullName>
    </recommendedName>
</protein>
<accession>A0A1H5WGQ6</accession>
<name>A0A1H5WGQ6_9SPHI</name>
<proteinExistence type="predicted"/>
<dbReference type="Proteomes" id="UP000236731">
    <property type="component" value="Unassembled WGS sequence"/>
</dbReference>
<dbReference type="InterPro" id="IPR037066">
    <property type="entry name" value="Plug_dom_sf"/>
</dbReference>
<evidence type="ECO:0000313" key="1">
    <source>
        <dbReference type="EMBL" id="SEF98625.1"/>
    </source>
</evidence>
<dbReference type="EMBL" id="FNUT01000004">
    <property type="protein sequence ID" value="SEF98625.1"/>
    <property type="molecule type" value="Genomic_DNA"/>
</dbReference>
<reference evidence="2" key="1">
    <citation type="submission" date="2016-10" db="EMBL/GenBank/DDBJ databases">
        <authorList>
            <person name="Varghese N."/>
            <person name="Submissions S."/>
        </authorList>
    </citation>
    <scope>NUCLEOTIDE SEQUENCE [LARGE SCALE GENOMIC DNA]</scope>
    <source>
        <strain evidence="2">DSM 22361</strain>
    </source>
</reference>
<sequence length="1381" mass="154365">MRGEKHTFFLGEFYTQLLIEIPKMRTALTILIFSLLFIVPAMAQKVTLREKDAPLEDVLQKIKKQTNYDVFYAGIIISKAAPVTINVRNKELLLVLNEIFDAQPISYSIANRTIVLGVKKRENQPITKEEEEMIADHDVADPLVPGRVINQQGEVMAGVTVLNLKDSLNKRGVTDRSGRFSITASRGDLISFRSQGHKESIIMYRGEPSLKVQMFERVYEVEDVTIEAKVKEKLNLNTQIDLSNRGYMNLGQILQGTVPGLTLQILPSNKRKVIGVNVGTRPAGELIITYYTVEQYLQRDPQFGPQVIQAIERGLPPPPGAGAVFPVFSTTSSVTLVPELRGSASFGNTEGMMVVIDGFPVEEFPADYPMANVESVEVIKDPQELIKWGPKATAGIILIKTKGGENQKVSITYSTNMYYKPKPKYSVQDLGLATSADLVDLFKSIADSSAYVTGESFAESTDISTILLNRLYNKTITREQFNRSMDSLALLSNESQIGLLQQNAFSMNHLLNVSGGSTKHRFAVTTSYSNAKSNGLGNNADAYTMDIKNDFNLLQGRLKMKWIMNGGYSKSNEGGSDISVYNLPRPYQLLLGADGGYVYDYTILPIERNALIEQAGYFNHGVNVLEDSRLKNSITRGWHAQTRLDMDWEILKGLKFINSVYYRRLHNKTENITDWRSSEARQTFNRYGSPTANGVDFHVPVGDILRKSSNMQEQLSLRSALLYKKQIGDHLIGVSAGGGLGSDIYEIPSFPTQYGYNQETGYSTPVYIPVNPDGGVRGFRSVYSTETSLERLNYLFTPNMGVKTIRRSMNYNGGLNYVLKDSLIRLDFNYGEILSPNYGMPTYARTQTYSGELNYKFERDWLPTWISNVTLGTGYVKNKLPDIPKPISGSRTLQPDWNTYGIWVNNYLPIQQRGQSSENLFQKVTLNLFNKQLALSATYNTQTMYGIPYSGNLNDTTSTDMKRTLGYLGFKAEGFLRDGNLLFTARYDKSPEGQSQINANLTYDIKHESYFHSEYISSLLVGGTIQNTSSFQGMGLMMGTNAPQGGGFSLATNTNFGLMPPNNRNIEVFAQMGMNNEKTRIDIRYYNRSDIGISNGIPTTPDPSTGLQNEVTYSNIVNRGVEFYIKSEFISKPRFRYSAGLNGAYNQNFAAEVPDPPYRTDNSYLTAYRKGYSTSNVWGYRWAGLDAQGNPQIYDKNGNPTATPDSTTLAEGLVYMGVTRAPWTAGIIQDVTIGDFFGRATLLVNLGGVMKRYIPTPSKSFENSALIRDRWRKPGDEAFTDVPALSNESIGSYRNYLTQNSSNSFFSSNFVRVQELMVGWKAPADMFSGKYMQSLSVAFHVQNLAFWTQNKYHLDPNTVDNQGRPGLPIPVQYGLTLNTSF</sequence>
<keyword evidence="2" id="KW-1185">Reference proteome</keyword>
<organism evidence="1 2">
    <name type="scientific">Sphingobacterium lactis</name>
    <dbReference type="NCBI Taxonomy" id="797291"/>
    <lineage>
        <taxon>Bacteria</taxon>
        <taxon>Pseudomonadati</taxon>
        <taxon>Bacteroidota</taxon>
        <taxon>Sphingobacteriia</taxon>
        <taxon>Sphingobacteriales</taxon>
        <taxon>Sphingobacteriaceae</taxon>
        <taxon>Sphingobacterium</taxon>
    </lineage>
</organism>
<evidence type="ECO:0000313" key="2">
    <source>
        <dbReference type="Proteomes" id="UP000236731"/>
    </source>
</evidence>
<evidence type="ECO:0008006" key="3">
    <source>
        <dbReference type="Google" id="ProtNLM"/>
    </source>
</evidence>